<keyword evidence="6" id="KW-0811">Translocation</keyword>
<evidence type="ECO:0000256" key="5">
    <source>
        <dbReference type="ARBA" id="ARBA00022989"/>
    </source>
</evidence>
<gene>
    <name evidence="10" type="ORF">ACFY05_17615</name>
</gene>
<evidence type="ECO:0000256" key="4">
    <source>
        <dbReference type="ARBA" id="ARBA00022927"/>
    </source>
</evidence>
<evidence type="ECO:0000256" key="2">
    <source>
        <dbReference type="ARBA" id="ARBA00022448"/>
    </source>
</evidence>
<feature type="region of interest" description="Disordered" evidence="8">
    <location>
        <begin position="90"/>
        <end position="122"/>
    </location>
</feature>
<dbReference type="Proteomes" id="UP001602119">
    <property type="component" value="Unassembled WGS sequence"/>
</dbReference>
<evidence type="ECO:0000256" key="9">
    <source>
        <dbReference type="SAM" id="Phobius"/>
    </source>
</evidence>
<comment type="subcellular location">
    <subcellularLocation>
        <location evidence="1">Membrane</location>
        <topology evidence="1">Single-pass membrane protein</topology>
    </subcellularLocation>
</comment>
<keyword evidence="3 9" id="KW-0812">Transmembrane</keyword>
<keyword evidence="5 9" id="KW-1133">Transmembrane helix</keyword>
<evidence type="ECO:0000256" key="6">
    <source>
        <dbReference type="ARBA" id="ARBA00023010"/>
    </source>
</evidence>
<keyword evidence="7 9" id="KW-0472">Membrane</keyword>
<evidence type="ECO:0000313" key="11">
    <source>
        <dbReference type="Proteomes" id="UP001602119"/>
    </source>
</evidence>
<evidence type="ECO:0000256" key="7">
    <source>
        <dbReference type="ARBA" id="ARBA00023136"/>
    </source>
</evidence>
<evidence type="ECO:0000256" key="1">
    <source>
        <dbReference type="ARBA" id="ARBA00004167"/>
    </source>
</evidence>
<organism evidence="10 11">
    <name type="scientific">Microtetraspora fusca</name>
    <dbReference type="NCBI Taxonomy" id="1997"/>
    <lineage>
        <taxon>Bacteria</taxon>
        <taxon>Bacillati</taxon>
        <taxon>Actinomycetota</taxon>
        <taxon>Actinomycetes</taxon>
        <taxon>Streptosporangiales</taxon>
        <taxon>Streptosporangiaceae</taxon>
        <taxon>Microtetraspora</taxon>
    </lineage>
</organism>
<sequence>MRNYPVVGGSRSGDLVFGLDITKVVALAVVALLVFGPERLPKIAAEAGRALRQLRRLVENARAELGPEFAHLDVTDLHPKTLARKYLLEESGESPVPPPAPTAPLTGELAWGEIPPYDPEST</sequence>
<dbReference type="NCBIfam" id="NF002377">
    <property type="entry name" value="PRK01371.1-4"/>
    <property type="match status" value="1"/>
</dbReference>
<dbReference type="PRINTS" id="PR01506">
    <property type="entry name" value="TATBPROTEIN"/>
</dbReference>
<dbReference type="Gene3D" id="1.20.5.3310">
    <property type="match status" value="1"/>
</dbReference>
<name>A0ABW6V5R3_MICFU</name>
<comment type="caution">
    <text evidence="10">The sequence shown here is derived from an EMBL/GenBank/DDBJ whole genome shotgun (WGS) entry which is preliminary data.</text>
</comment>
<evidence type="ECO:0000313" key="10">
    <source>
        <dbReference type="EMBL" id="MFF4774672.1"/>
    </source>
</evidence>
<dbReference type="Pfam" id="PF02416">
    <property type="entry name" value="TatA_B_E"/>
    <property type="match status" value="1"/>
</dbReference>
<keyword evidence="2" id="KW-0813">Transport</keyword>
<reference evidence="10 11" key="1">
    <citation type="submission" date="2024-10" db="EMBL/GenBank/DDBJ databases">
        <title>The Natural Products Discovery Center: Release of the First 8490 Sequenced Strains for Exploring Actinobacteria Biosynthetic Diversity.</title>
        <authorList>
            <person name="Kalkreuter E."/>
            <person name="Kautsar S.A."/>
            <person name="Yang D."/>
            <person name="Bader C.D."/>
            <person name="Teijaro C.N."/>
            <person name="Fluegel L."/>
            <person name="Davis C.M."/>
            <person name="Simpson J.R."/>
            <person name="Lauterbach L."/>
            <person name="Steele A.D."/>
            <person name="Gui C."/>
            <person name="Meng S."/>
            <person name="Li G."/>
            <person name="Viehrig K."/>
            <person name="Ye F."/>
            <person name="Su P."/>
            <person name="Kiefer A.F."/>
            <person name="Nichols A."/>
            <person name="Cepeda A.J."/>
            <person name="Yan W."/>
            <person name="Fan B."/>
            <person name="Jiang Y."/>
            <person name="Adhikari A."/>
            <person name="Zheng C.-J."/>
            <person name="Schuster L."/>
            <person name="Cowan T.M."/>
            <person name="Smanski M.J."/>
            <person name="Chevrette M.G."/>
            <person name="De Carvalho L.P.S."/>
            <person name="Shen B."/>
        </authorList>
    </citation>
    <scope>NUCLEOTIDE SEQUENCE [LARGE SCALE GENOMIC DNA]</scope>
    <source>
        <strain evidence="10 11">NPDC001281</strain>
    </source>
</reference>
<dbReference type="InterPro" id="IPR003369">
    <property type="entry name" value="TatA/B/E"/>
</dbReference>
<feature type="transmembrane region" description="Helical" evidence="9">
    <location>
        <begin position="15"/>
        <end position="35"/>
    </location>
</feature>
<proteinExistence type="predicted"/>
<dbReference type="RefSeq" id="WP_245655890.1">
    <property type="nucleotide sequence ID" value="NZ_BBYK01000044.1"/>
</dbReference>
<dbReference type="EMBL" id="JBIAXI010000009">
    <property type="protein sequence ID" value="MFF4774672.1"/>
    <property type="molecule type" value="Genomic_DNA"/>
</dbReference>
<evidence type="ECO:0000256" key="3">
    <source>
        <dbReference type="ARBA" id="ARBA00022692"/>
    </source>
</evidence>
<keyword evidence="4" id="KW-0653">Protein transport</keyword>
<evidence type="ECO:0000256" key="8">
    <source>
        <dbReference type="SAM" id="MobiDB-lite"/>
    </source>
</evidence>
<protein>
    <submittedName>
        <fullName evidence="10">Sec-independent translocase</fullName>
    </submittedName>
</protein>
<accession>A0ABW6V5R3</accession>
<keyword evidence="11" id="KW-1185">Reference proteome</keyword>